<accession>A0A2S1LQF8</accession>
<dbReference type="RefSeq" id="WP_108737532.1">
    <property type="nucleotide sequence ID" value="NZ_CP020919.1"/>
</dbReference>
<proteinExistence type="predicted"/>
<keyword evidence="2" id="KW-1185">Reference proteome</keyword>
<protein>
    <submittedName>
        <fullName evidence="1">Uncharacterized protein</fullName>
    </submittedName>
</protein>
<reference evidence="1 2" key="1">
    <citation type="submission" date="2017-04" db="EMBL/GenBank/DDBJ databases">
        <title>Complete genome sequence of Flavobacterium kingsejong AJ004.</title>
        <authorList>
            <person name="Lee P.C."/>
        </authorList>
    </citation>
    <scope>NUCLEOTIDE SEQUENCE [LARGE SCALE GENOMIC DNA]</scope>
    <source>
        <strain evidence="1 2">AJ004</strain>
    </source>
</reference>
<dbReference type="Proteomes" id="UP000244677">
    <property type="component" value="Chromosome"/>
</dbReference>
<organism evidence="1 2">
    <name type="scientific">Flavobacterium kingsejongi</name>
    <dbReference type="NCBI Taxonomy" id="1678728"/>
    <lineage>
        <taxon>Bacteria</taxon>
        <taxon>Pseudomonadati</taxon>
        <taxon>Bacteroidota</taxon>
        <taxon>Flavobacteriia</taxon>
        <taxon>Flavobacteriales</taxon>
        <taxon>Flavobacteriaceae</taxon>
        <taxon>Flavobacterium</taxon>
    </lineage>
</organism>
<name>A0A2S1LQF8_9FLAO</name>
<dbReference type="KEGG" id="fki:FK004_12540"/>
<gene>
    <name evidence="1" type="ORF">FK004_12540</name>
</gene>
<dbReference type="OrthoDB" id="1286096at2"/>
<dbReference type="EMBL" id="CP020919">
    <property type="protein sequence ID" value="AWG25990.1"/>
    <property type="molecule type" value="Genomic_DNA"/>
</dbReference>
<sequence>MPNFQLSYNDRVRYTLRSKNTGSLIITEPVGWNTDEKELSRHEQYHGVIAKFSNSLKFVDSAADFIQLEYDLYGINSEIELIRDEKHPQTDIWTLTYRGYLDLSTWQREGNQVSVKFNSGGIEPLLKSRETEKIEIDRLDTMDGKPILPLETKTVELIGRSIFLKSTFEVMTPDDYASTRVQSNAGNVRAESVGVPLSLVNKSHDNVEATYVEVNGTYDNGNIGMMFFLNSNRSRTVKIDVQEMKFRFGFKENSIDLADDAEVTSYGMYIGVYSNGGTLDFKNRIPLLYFDVGPRHGHKSLASFYTRNNQMLSVPDWSGTIDLAPGDSISLELMNRTDFANNGGSNAAMETIATEISGKLSLEEDSRFDKTSTKALLAHEMCERLIAISTNQSSALFSDLLGRTDIGYSKDGKASLTGMAHGFWVRGFDKLPIPTIGPPKVENLFKPLTTSFKDFITSLDAVWNVGIGIETVGYKERIRLEELSYFYNNNVTIRLPYQVNNVKRTVATDKYYSALEIGYEQGGDYEEAMGLDEYNAKSNFTTIINRIKSTYSKLSKYRADAYGMEFARRKQKDLNNTEDTPYDDNIFLMDLKRKNGNIYSQRTWQDDFVSAPTGVFSPETATNLRFSPFNILLRHSWWYAGGFKTYITDYVRYGSSTANSNLKTKLRSDSGYNLMPTSTPGNGNEYAENGNIINSELQRARFFPEEIEFEHICDFGIMQMVEGTTTILGREIPNFYGLVEFMNEKNELEKGYLFNLKPNGKGIWTVLKANR</sequence>
<dbReference type="AlphaFoldDB" id="A0A2S1LQF8"/>
<evidence type="ECO:0000313" key="2">
    <source>
        <dbReference type="Proteomes" id="UP000244677"/>
    </source>
</evidence>
<evidence type="ECO:0000313" key="1">
    <source>
        <dbReference type="EMBL" id="AWG25990.1"/>
    </source>
</evidence>